<keyword evidence="5" id="KW-0269">Exonuclease</keyword>
<keyword evidence="2" id="KW-0347">Helicase</keyword>
<keyword evidence="3" id="KW-0234">DNA repair</keyword>
<keyword evidence="2" id="KW-0547">Nucleotide-binding</keyword>
<keyword evidence="5" id="KW-0378">Hydrolase</keyword>
<evidence type="ECO:0000259" key="4">
    <source>
        <dbReference type="Pfam" id="PF12705"/>
    </source>
</evidence>
<dbReference type="InterPro" id="IPR011604">
    <property type="entry name" value="PDDEXK-like_dom_sf"/>
</dbReference>
<evidence type="ECO:0000256" key="1">
    <source>
        <dbReference type="ARBA" id="ARBA00022763"/>
    </source>
</evidence>
<comment type="caution">
    <text evidence="5">The sequence shown here is derived from an EMBL/GenBank/DDBJ whole genome shotgun (WGS) entry which is preliminary data.</text>
</comment>
<keyword evidence="6" id="KW-1185">Reference proteome</keyword>
<evidence type="ECO:0000313" key="6">
    <source>
        <dbReference type="Proteomes" id="UP001500363"/>
    </source>
</evidence>
<keyword evidence="1" id="KW-0227">DNA damage</keyword>
<dbReference type="Proteomes" id="UP001500363">
    <property type="component" value="Unassembled WGS sequence"/>
</dbReference>
<dbReference type="Gene3D" id="3.90.320.10">
    <property type="match status" value="1"/>
</dbReference>
<dbReference type="Pfam" id="PF12705">
    <property type="entry name" value="PDDEXK_1"/>
    <property type="match status" value="1"/>
</dbReference>
<reference evidence="5 6" key="1">
    <citation type="journal article" date="2019" name="Int. J. Syst. Evol. Microbiol.">
        <title>The Global Catalogue of Microorganisms (GCM) 10K type strain sequencing project: providing services to taxonomists for standard genome sequencing and annotation.</title>
        <authorList>
            <consortium name="The Broad Institute Genomics Platform"/>
            <consortium name="The Broad Institute Genome Sequencing Center for Infectious Disease"/>
            <person name="Wu L."/>
            <person name="Ma J."/>
        </authorList>
    </citation>
    <scope>NUCLEOTIDE SEQUENCE [LARGE SCALE GENOMIC DNA]</scope>
    <source>
        <strain evidence="5 6">JCM 14303</strain>
    </source>
</reference>
<dbReference type="InterPro" id="IPR011335">
    <property type="entry name" value="Restrct_endonuc-II-like"/>
</dbReference>
<evidence type="ECO:0000256" key="3">
    <source>
        <dbReference type="ARBA" id="ARBA00023204"/>
    </source>
</evidence>
<keyword evidence="2" id="KW-0067">ATP-binding</keyword>
<sequence>MSVAAAVVHSGSHPNGALSPSRAADFMSCPLKYRFRVVDRLPEKPSSAAVRGTVVHAVLERLYDLPRGQRTLEQAAGMLEPEWQRILEAEPEVAELFADDAEGEELAKWLAEAHKLLGKYFTLEDPNALEPAERELYVETELESGLTLRGYVDRLDVAPTGEIRVVDYKTGRSPSEFFEAKALFQMKFYALVLWRLRGVVPTMLQLVYLGNGEIVRYEPDEDDLRACERKVTALWAAITLALESGDWRPSRGPLCEWCDHKALCPAWGGTPPPLPARSVEEVAEESAGVDLVGLDG</sequence>
<evidence type="ECO:0000313" key="5">
    <source>
        <dbReference type="EMBL" id="GAA1516880.1"/>
    </source>
</evidence>
<accession>A0ABN2AEX9</accession>
<dbReference type="GO" id="GO:0004527">
    <property type="term" value="F:exonuclease activity"/>
    <property type="evidence" value="ECO:0007669"/>
    <property type="project" value="UniProtKB-KW"/>
</dbReference>
<keyword evidence="5" id="KW-0540">Nuclease</keyword>
<name>A0ABN2AEX9_9ACTN</name>
<protein>
    <submittedName>
        <fullName evidence="5">RecB family exonuclease</fullName>
    </submittedName>
</protein>
<dbReference type="SUPFAM" id="SSF52980">
    <property type="entry name" value="Restriction endonuclease-like"/>
    <property type="match status" value="1"/>
</dbReference>
<evidence type="ECO:0000256" key="2">
    <source>
        <dbReference type="ARBA" id="ARBA00022806"/>
    </source>
</evidence>
<dbReference type="EMBL" id="BAAANC010000001">
    <property type="protein sequence ID" value="GAA1516880.1"/>
    <property type="molecule type" value="Genomic_DNA"/>
</dbReference>
<proteinExistence type="predicted"/>
<dbReference type="InterPro" id="IPR038726">
    <property type="entry name" value="PDDEXK_AddAB-type"/>
</dbReference>
<gene>
    <name evidence="5" type="ORF">GCM10009741_14870</name>
</gene>
<dbReference type="RefSeq" id="WP_344171289.1">
    <property type="nucleotide sequence ID" value="NZ_BAAANC010000001.1"/>
</dbReference>
<feature type="domain" description="PD-(D/E)XK endonuclease-like" evidence="4">
    <location>
        <begin position="18"/>
        <end position="265"/>
    </location>
</feature>
<organism evidence="5 6">
    <name type="scientific">Kribbella lupini</name>
    <dbReference type="NCBI Taxonomy" id="291602"/>
    <lineage>
        <taxon>Bacteria</taxon>
        <taxon>Bacillati</taxon>
        <taxon>Actinomycetota</taxon>
        <taxon>Actinomycetes</taxon>
        <taxon>Propionibacteriales</taxon>
        <taxon>Kribbellaceae</taxon>
        <taxon>Kribbella</taxon>
    </lineage>
</organism>